<dbReference type="Gene3D" id="3.30.450.20">
    <property type="entry name" value="PAS domain"/>
    <property type="match status" value="1"/>
</dbReference>
<dbReference type="GeneID" id="97549616"/>
<dbReference type="GO" id="GO:0016301">
    <property type="term" value="F:kinase activity"/>
    <property type="evidence" value="ECO:0007669"/>
    <property type="project" value="UniProtKB-KW"/>
</dbReference>
<evidence type="ECO:0000259" key="1">
    <source>
        <dbReference type="Pfam" id="PF13185"/>
    </source>
</evidence>
<evidence type="ECO:0000313" key="2">
    <source>
        <dbReference type="EMBL" id="PWR74237.1"/>
    </source>
</evidence>
<organism evidence="2 3">
    <name type="scientific">Methanospirillum lacunae</name>
    <dbReference type="NCBI Taxonomy" id="668570"/>
    <lineage>
        <taxon>Archaea</taxon>
        <taxon>Methanobacteriati</taxon>
        <taxon>Methanobacteriota</taxon>
        <taxon>Stenosarchaea group</taxon>
        <taxon>Methanomicrobia</taxon>
        <taxon>Methanomicrobiales</taxon>
        <taxon>Methanospirillaceae</taxon>
        <taxon>Methanospirillum</taxon>
    </lineage>
</organism>
<evidence type="ECO:0000313" key="3">
    <source>
        <dbReference type="Proteomes" id="UP000245657"/>
    </source>
</evidence>
<comment type="caution">
    <text evidence="2">The sequence shown here is derived from an EMBL/GenBank/DDBJ whole genome shotgun (WGS) entry which is preliminary data.</text>
</comment>
<dbReference type="Proteomes" id="UP000245657">
    <property type="component" value="Unassembled WGS sequence"/>
</dbReference>
<name>A0A2V2ND05_9EURY</name>
<dbReference type="EMBL" id="QGMY01000002">
    <property type="protein sequence ID" value="PWR74237.1"/>
    <property type="molecule type" value="Genomic_DNA"/>
</dbReference>
<reference evidence="2 3" key="1">
    <citation type="submission" date="2018-05" db="EMBL/GenBank/DDBJ databases">
        <title>Draft genome of Methanospirillum lacunae Ki8-1.</title>
        <authorList>
            <person name="Dueholm M.S."/>
            <person name="Nielsen P.H."/>
            <person name="Bakmann L.F."/>
            <person name="Otzen D.E."/>
        </authorList>
    </citation>
    <scope>NUCLEOTIDE SEQUENCE [LARGE SCALE GENOMIC DNA]</scope>
    <source>
        <strain evidence="2 3">Ki8-1</strain>
    </source>
</reference>
<dbReference type="OrthoDB" id="110491at2157"/>
<keyword evidence="3" id="KW-1185">Reference proteome</keyword>
<proteinExistence type="predicted"/>
<dbReference type="InterPro" id="IPR035965">
    <property type="entry name" value="PAS-like_dom_sf"/>
</dbReference>
<protein>
    <submittedName>
        <fullName evidence="2">Histidine kinase</fullName>
    </submittedName>
</protein>
<keyword evidence="2" id="KW-0418">Kinase</keyword>
<dbReference type="InterPro" id="IPR029016">
    <property type="entry name" value="GAF-like_dom_sf"/>
</dbReference>
<accession>A0A2V2ND05</accession>
<dbReference type="Pfam" id="PF13185">
    <property type="entry name" value="GAF_2"/>
    <property type="match status" value="1"/>
</dbReference>
<dbReference type="InterPro" id="IPR003018">
    <property type="entry name" value="GAF"/>
</dbReference>
<dbReference type="SUPFAM" id="SSF55781">
    <property type="entry name" value="GAF domain-like"/>
    <property type="match status" value="2"/>
</dbReference>
<sequence length="540" mass="60764">MDSSLSETERLIVSYLQTHSPEECMLDKISLGIGKSRATVLKYLNTLYALSILDFKIIGRNKLWLVRDSSVPSEKNLQTIIAQRTQNNFSSLVSQASELHDLTLRRLVLSDSLDNSDQVILTINSDYTIISANQEFQSVFPDTYSIRDIILPEKLKQFDHAIRAAFLGEEIELTLELQEKPGIIRLFRLSLFPSKEKKNFPYLVIIGEDISFHRTQKKQETLLYLIRSAVNIESRDELLSLMMTGIQDSLLSYRQGLVLLSNHTLIYKTAEVTPAGLQELTHNIDKAASLCETQIITLENPGSFFQEFPDNSDLKYLIIVPLLEGEQTIGSILLFTDHEVNRVNVEYVEIIADEIANFLKVQRLEHERSELIHSLEAINRISEILNTDGNEASLLGNSIDSAMEILGFDVGCVYLMDEDMALTPAVQRNMPDRLRDLCMSGHFSSLFDKACQRNSVLYIIKNSPEFAALGPDIEQIGVKTILVLPIRVGNTILGLLNMGSREEKIYYKGSLDNISSLGMQLGIALERTRLAHAAISGNHV</sequence>
<dbReference type="RefSeq" id="WP_109967516.1">
    <property type="nucleotide sequence ID" value="NZ_CP176093.1"/>
</dbReference>
<dbReference type="Gene3D" id="3.30.450.40">
    <property type="match status" value="1"/>
</dbReference>
<feature type="domain" description="GAF" evidence="1">
    <location>
        <begin position="392"/>
        <end position="526"/>
    </location>
</feature>
<dbReference type="AlphaFoldDB" id="A0A2V2ND05"/>
<gene>
    <name evidence="2" type="ORF">DK846_03555</name>
</gene>
<dbReference type="SUPFAM" id="SSF55785">
    <property type="entry name" value="PYP-like sensor domain (PAS domain)"/>
    <property type="match status" value="1"/>
</dbReference>
<keyword evidence="2" id="KW-0808">Transferase</keyword>